<dbReference type="NCBIfam" id="NF008054">
    <property type="entry name" value="PRK10788.1"/>
    <property type="match status" value="1"/>
</dbReference>
<evidence type="ECO:0000256" key="1">
    <source>
        <dbReference type="ARBA" id="ARBA00004382"/>
    </source>
</evidence>
<dbReference type="PANTHER" id="PTHR47529">
    <property type="entry name" value="PEPTIDYL-PROLYL CIS-TRANS ISOMERASE D"/>
    <property type="match status" value="1"/>
</dbReference>
<keyword evidence="4 12" id="KW-0812">Transmembrane</keyword>
<keyword evidence="3" id="KW-0997">Cell inner membrane</keyword>
<dbReference type="Pfam" id="PF13624">
    <property type="entry name" value="SurA_N_3"/>
    <property type="match status" value="1"/>
</dbReference>
<proteinExistence type="inferred from homology"/>
<dbReference type="PROSITE" id="PS50198">
    <property type="entry name" value="PPIC_PPIASE_2"/>
    <property type="match status" value="1"/>
</dbReference>
<comment type="subcellular location">
    <subcellularLocation>
        <location evidence="1">Cell inner membrane</location>
        <topology evidence="1">Single-pass type II membrane protein</topology>
        <orientation evidence="1">Periplasmic side</orientation>
    </subcellularLocation>
</comment>
<evidence type="ECO:0000256" key="12">
    <source>
        <dbReference type="SAM" id="Phobius"/>
    </source>
</evidence>
<evidence type="ECO:0000256" key="2">
    <source>
        <dbReference type="ARBA" id="ARBA00022475"/>
    </source>
</evidence>
<dbReference type="STRING" id="476281.ICMP_341"/>
<evidence type="ECO:0000256" key="6">
    <source>
        <dbReference type="ARBA" id="ARBA00023136"/>
    </source>
</evidence>
<keyword evidence="5 12" id="KW-1133">Transmembrane helix</keyword>
<dbReference type="Gene3D" id="3.10.50.40">
    <property type="match status" value="1"/>
</dbReference>
<evidence type="ECO:0000256" key="8">
    <source>
        <dbReference type="ARBA" id="ARBA00038408"/>
    </source>
</evidence>
<feature type="domain" description="PpiC" evidence="13">
    <location>
        <begin position="225"/>
        <end position="353"/>
    </location>
</feature>
<evidence type="ECO:0000256" key="5">
    <source>
        <dbReference type="ARBA" id="ARBA00022989"/>
    </source>
</evidence>
<keyword evidence="6 12" id="KW-0472">Membrane</keyword>
<dbReference type="InterPro" id="IPR046357">
    <property type="entry name" value="PPIase_dom_sf"/>
</dbReference>
<keyword evidence="2" id="KW-1003">Cell membrane</keyword>
<evidence type="ECO:0000256" key="7">
    <source>
        <dbReference type="ARBA" id="ARBA00023186"/>
    </source>
</evidence>
<evidence type="ECO:0000259" key="13">
    <source>
        <dbReference type="PROSITE" id="PS50198"/>
    </source>
</evidence>
<dbReference type="InterPro" id="IPR027304">
    <property type="entry name" value="Trigger_fact/SurA_dom_sf"/>
</dbReference>
<evidence type="ECO:0000313" key="14">
    <source>
        <dbReference type="EMBL" id="BAH83194.1"/>
    </source>
</evidence>
<gene>
    <name evidence="14" type="primary">ppiD</name>
    <name evidence="14" type="ORF">ICMP_341</name>
</gene>
<sequence>MNFVMISNLHTVFNNITVKLLLIVILITFGLTGVINNYLLGIDNDDYAVSVNGYKISRLQIKSILDNDINQLWSTSDESTRRDIYFYVLQQIIINILLHQYVEKLKFSVSDYTIKQFILNEENFQVNGSFDNATYKNKIAQMGLTVDQYIKLLRARLSMQNLLSSITNSDFILKSESEKILNLSQQKRNFRTAALSIDKLIKAQHISDSDILSYYKNNMRLFLQPEKFLVSYILLDVANVKEPIVSELEIKNWYNQNKDEYLQIPLNHYRIIQTKTKYQANLIIKKLINGENFALLAKKYSIDPLSNLQGGDLGWVEPARIPEELKKANLTKIGQISDPIKLSVGFIIAKLEGIQRKHVKSITEVRDTIVNQIIEQKKLTYLSQLQQKIVKAIENHANISQIEKLAKIKVVKTNWFNLNNIPAEFNNESVKNSLLNIFLEEKNKANKSINIIGTDDYTTFIAKLDGYTPQTTIPLKDVKNKIVSYLKYNQAIKQAKIQGQKIVEDLNVGKYDSFKKAKLHFGKLQVTDINTKDLVSQKVFTIPKPEKGKRYELMDDSHGHIILIALDKVFTDQGNTEQYQKIIKNIDAYDRTIIINTLLQALYEKAKIKYGKYAM</sequence>
<feature type="transmembrane region" description="Helical" evidence="12">
    <location>
        <begin position="20"/>
        <end position="40"/>
    </location>
</feature>
<dbReference type="EMBL" id="AP010872">
    <property type="protein sequence ID" value="BAH83194.1"/>
    <property type="molecule type" value="Genomic_DNA"/>
</dbReference>
<dbReference type="Pfam" id="PF13145">
    <property type="entry name" value="Rotamase_2"/>
    <property type="match status" value="1"/>
</dbReference>
<dbReference type="GO" id="GO:0005886">
    <property type="term" value="C:plasma membrane"/>
    <property type="evidence" value="ECO:0007669"/>
    <property type="project" value="UniProtKB-SubCell"/>
</dbReference>
<evidence type="ECO:0000256" key="11">
    <source>
        <dbReference type="PROSITE-ProRule" id="PRU00278"/>
    </source>
</evidence>
<keyword evidence="11 14" id="KW-0413">Isomerase</keyword>
<dbReference type="HOGENOM" id="CLU_023843_1_1_6"/>
<dbReference type="SUPFAM" id="SSF54534">
    <property type="entry name" value="FKBP-like"/>
    <property type="match status" value="1"/>
</dbReference>
<protein>
    <recommendedName>
        <fullName evidence="9">Periplasmic chaperone PpiD</fullName>
    </recommendedName>
    <alternativeName>
        <fullName evidence="10">Periplasmic folding chaperone</fullName>
    </alternativeName>
</protein>
<dbReference type="GO" id="GO:0003755">
    <property type="term" value="F:peptidyl-prolyl cis-trans isomerase activity"/>
    <property type="evidence" value="ECO:0007669"/>
    <property type="project" value="UniProtKB-KW"/>
</dbReference>
<dbReference type="SUPFAM" id="SSF109998">
    <property type="entry name" value="Triger factor/SurA peptide-binding domain-like"/>
    <property type="match status" value="1"/>
</dbReference>
<name>C5WCY8_9ENTR</name>
<evidence type="ECO:0000313" key="15">
    <source>
        <dbReference type="Proteomes" id="UP000061704"/>
    </source>
</evidence>
<accession>C5WCY8</accession>
<dbReference type="InterPro" id="IPR023058">
    <property type="entry name" value="PPIase_PpiC_CS"/>
</dbReference>
<comment type="similarity">
    <text evidence="8">Belongs to the PpiD chaperone family.</text>
</comment>
<evidence type="ECO:0000256" key="3">
    <source>
        <dbReference type="ARBA" id="ARBA00022519"/>
    </source>
</evidence>
<dbReference type="Proteomes" id="UP000061704">
    <property type="component" value="Chromosome"/>
</dbReference>
<keyword evidence="11" id="KW-0697">Rotamase</keyword>
<dbReference type="PROSITE" id="PS01096">
    <property type="entry name" value="PPIC_PPIASE_1"/>
    <property type="match status" value="1"/>
</dbReference>
<organism evidence="14 15">
    <name type="scientific">Candidatus Ishikawaella capsulata Mpkobe</name>
    <dbReference type="NCBI Taxonomy" id="476281"/>
    <lineage>
        <taxon>Bacteria</taxon>
        <taxon>Pseudomonadati</taxon>
        <taxon>Pseudomonadota</taxon>
        <taxon>Gammaproteobacteria</taxon>
        <taxon>Enterobacterales</taxon>
        <taxon>Enterobacteriaceae</taxon>
        <taxon>Candidatus Ishikawella</taxon>
    </lineage>
</organism>
<evidence type="ECO:0000256" key="9">
    <source>
        <dbReference type="ARBA" id="ARBA00040743"/>
    </source>
</evidence>
<keyword evidence="15" id="KW-1185">Reference proteome</keyword>
<dbReference type="AlphaFoldDB" id="C5WCY8"/>
<dbReference type="PANTHER" id="PTHR47529:SF1">
    <property type="entry name" value="PERIPLASMIC CHAPERONE PPID"/>
    <property type="match status" value="1"/>
</dbReference>
<evidence type="ECO:0000256" key="10">
    <source>
        <dbReference type="ARBA" id="ARBA00042775"/>
    </source>
</evidence>
<reference evidence="14 15" key="1">
    <citation type="journal article" date="2011" name="Genome Biol. Evol.">
        <title>Reductive evolution of bacterial genome in insect gut environment.</title>
        <authorList>
            <person name="Nikoh N."/>
            <person name="Hosokawa T."/>
            <person name="Ohshima K."/>
            <person name="Hattori M."/>
            <person name="Fukatsu T."/>
        </authorList>
    </citation>
    <scope>NUCLEOTIDE SEQUENCE [LARGE SCALE GENOMIC DNA]</scope>
    <source>
        <strain evidence="14 15">Mpkobe</strain>
    </source>
</reference>
<dbReference type="InterPro" id="IPR052029">
    <property type="entry name" value="PpiD_chaperone"/>
</dbReference>
<dbReference type="InterPro" id="IPR000297">
    <property type="entry name" value="PPIase_PpiC"/>
</dbReference>
<dbReference type="Gene3D" id="1.10.4030.10">
    <property type="entry name" value="Porin chaperone SurA, peptide-binding domain"/>
    <property type="match status" value="1"/>
</dbReference>
<evidence type="ECO:0000256" key="4">
    <source>
        <dbReference type="ARBA" id="ARBA00022692"/>
    </source>
</evidence>
<dbReference type="KEGG" id="icp:ICMP_341"/>
<keyword evidence="7" id="KW-0143">Chaperone</keyword>